<evidence type="ECO:0000256" key="1">
    <source>
        <dbReference type="SAM" id="MobiDB-lite"/>
    </source>
</evidence>
<reference evidence="2" key="1">
    <citation type="submission" date="2021-02" db="EMBL/GenBank/DDBJ databases">
        <title>First Annotated Genome of the Yellow-green Alga Tribonema minus.</title>
        <authorList>
            <person name="Mahan K.M."/>
        </authorList>
    </citation>
    <scope>NUCLEOTIDE SEQUENCE</scope>
    <source>
        <strain evidence="2">UTEX B ZZ1240</strain>
    </source>
</reference>
<evidence type="ECO:0000313" key="3">
    <source>
        <dbReference type="Proteomes" id="UP000664859"/>
    </source>
</evidence>
<gene>
    <name evidence="2" type="ORF">JKP88DRAFT_164721</name>
</gene>
<organism evidence="2 3">
    <name type="scientific">Tribonema minus</name>
    <dbReference type="NCBI Taxonomy" id="303371"/>
    <lineage>
        <taxon>Eukaryota</taxon>
        <taxon>Sar</taxon>
        <taxon>Stramenopiles</taxon>
        <taxon>Ochrophyta</taxon>
        <taxon>PX clade</taxon>
        <taxon>Xanthophyceae</taxon>
        <taxon>Tribonematales</taxon>
        <taxon>Tribonemataceae</taxon>
        <taxon>Tribonema</taxon>
    </lineage>
</organism>
<feature type="non-terminal residue" evidence="2">
    <location>
        <position position="1"/>
    </location>
</feature>
<sequence>MPGPLPPEYATMNLTAGGVCTVPKEQTSRGWTVRRLATRDVMRVDDIDGARTHIPVANITKRPDLYNVNDISGACSLRLHRESNKPDTTLLCADVNGLTLRRREFLRTERHVDPLDPDYKLPSYTAAPPPQPKFVRDSYSVDDIEGTHPKPLYRYQQRENHSADDIEGTKCGWKPRHARARAEAPPLDYALNVKDITDSGFKTQRCTNPLVPVYRCYGKEIADDPVESRPRALPPQKNAPFFSLTTADIEGAQPGWKPPTQLHPPLEQRRHWRNTNYVGDIRGASADSVRHAIRTDRHVDPLNPLYRSLDGEPMGGPTSPRYRSAAYDQAAA</sequence>
<dbReference type="EMBL" id="JAFCMP010000257">
    <property type="protein sequence ID" value="KAG5182261.1"/>
    <property type="molecule type" value="Genomic_DNA"/>
</dbReference>
<protein>
    <submittedName>
        <fullName evidence="2">Uncharacterized protein</fullName>
    </submittedName>
</protein>
<accession>A0A836CFT1</accession>
<dbReference type="PANTHER" id="PTHR38130:SF1">
    <property type="entry name" value="EF-HAND DOMAIN-CONTAINING PROTEIN"/>
    <property type="match status" value="1"/>
</dbReference>
<proteinExistence type="predicted"/>
<dbReference type="PANTHER" id="PTHR38130">
    <property type="entry name" value="EF-HAND DOMAIN-CONTAINING PROTEIN"/>
    <property type="match status" value="1"/>
</dbReference>
<keyword evidence="3" id="KW-1185">Reference proteome</keyword>
<dbReference type="OrthoDB" id="10248735at2759"/>
<name>A0A836CFT1_9STRA</name>
<dbReference type="AlphaFoldDB" id="A0A836CFT1"/>
<comment type="caution">
    <text evidence="2">The sequence shown here is derived from an EMBL/GenBank/DDBJ whole genome shotgun (WGS) entry which is preliminary data.</text>
</comment>
<feature type="region of interest" description="Disordered" evidence="1">
    <location>
        <begin position="301"/>
        <end position="332"/>
    </location>
</feature>
<evidence type="ECO:0000313" key="2">
    <source>
        <dbReference type="EMBL" id="KAG5182261.1"/>
    </source>
</evidence>
<dbReference type="Proteomes" id="UP000664859">
    <property type="component" value="Unassembled WGS sequence"/>
</dbReference>